<proteinExistence type="predicted"/>
<evidence type="ECO:0000313" key="1">
    <source>
        <dbReference type="EMBL" id="AGX89126.1"/>
    </source>
</evidence>
<dbReference type="AlphaFoldDB" id="U5NC25"/>
<dbReference type="Proteomes" id="UP000017119">
    <property type="component" value="Chromosome"/>
</dbReference>
<protein>
    <submittedName>
        <fullName evidence="1">Uncharacterized protein</fullName>
    </submittedName>
</protein>
<keyword evidence="2" id="KW-1185">Reference proteome</keyword>
<reference evidence="1 2" key="1">
    <citation type="journal article" date="2013" name="Genome Announc.">
        <title>Genome Sequence of Mycoplasma parvum (Formerly Eperythrozoon parvum), a Diminutive Hemoplasma of the Pig.</title>
        <authorList>
            <person name="do Nascimento N.C."/>
            <person name="Dos Santos A.P."/>
            <person name="Chu Y."/>
            <person name="Guimaraes A.M."/>
            <person name="Pagliaro A."/>
            <person name="Messick J.B."/>
        </authorList>
    </citation>
    <scope>NUCLEOTIDE SEQUENCE [LARGE SCALE GENOMIC DNA]</scope>
    <source>
        <strain evidence="1 2">Indiana</strain>
    </source>
</reference>
<dbReference type="EMBL" id="CP006771">
    <property type="protein sequence ID" value="AGX89126.1"/>
    <property type="molecule type" value="Genomic_DNA"/>
</dbReference>
<name>U5NC25_9MOLU</name>
<evidence type="ECO:0000313" key="2">
    <source>
        <dbReference type="Proteomes" id="UP000017119"/>
    </source>
</evidence>
<dbReference type="STRING" id="1403316.PRV_01940"/>
<dbReference type="RefSeq" id="WP_022769913.1">
    <property type="nucleotide sequence ID" value="NC_022575.1"/>
</dbReference>
<dbReference type="PATRIC" id="fig|1403316.3.peg.355"/>
<dbReference type="KEGG" id="mpv:PRV_01940"/>
<sequence length="406" mass="47334">MLKKWLILGLFGCPTGVCFGINLEKYLSLGQKKSIEGSYIETTEEIKEKDQKKISVGNESNVTITLLEENNKKHKNRIKVSINCMDGDLIGWEDNFLDKNPSATSGWDKFQQTFQKGLEGYLNLIFGCDYKRAVEAASSEDWWNTEKFGKNLEDIATVSLFARAGKNSNEELNNSDILRGGRINDEKTDFEKIWKLFKGPIPRDAKKRVITNTAAEIWLYDKNEHKHEYVPMIQKLVRESIANSLMRLVFDSTWYTKRYFDAEQRGWKYKEEQKYSVSEEFNTIVSQNDQDETFKRFKLDGNEGFKWHPGDGKNGGKPKWMWEKIKKWNSNEKEWWQEVKKYLKDISASSYFSSKNSEVAKVLCYEIFKNLIGQKKLQLIKSKDKWCKIGWNGVTCPNGGLAWRKE</sequence>
<dbReference type="HOGENOM" id="CLU_068041_0_0_14"/>
<accession>U5NC25</accession>
<gene>
    <name evidence="1" type="ORF">PRV_01940</name>
</gene>
<organism evidence="1 2">
    <name type="scientific">Mycoplasma parvum str. Indiana</name>
    <dbReference type="NCBI Taxonomy" id="1403316"/>
    <lineage>
        <taxon>Bacteria</taxon>
        <taxon>Bacillati</taxon>
        <taxon>Mycoplasmatota</taxon>
        <taxon>Mollicutes</taxon>
        <taxon>Mycoplasmataceae</taxon>
        <taxon>Mycoplasma</taxon>
    </lineage>
</organism>